<dbReference type="eggNOG" id="KOG0543">
    <property type="taxonomic scope" value="Eukaryota"/>
</dbReference>
<protein>
    <submittedName>
        <fullName evidence="2">Uncharacterized protein</fullName>
    </submittedName>
</protein>
<sequence length="131" mass="14346">MAAAGDREGDGGGPWLGGGMEIGFRPPIPPKTELAFGEVGPPPAIPPNAMLRVKDICKYGDIFKKVLAEGHKWENPKELDKPSLFYGYVYWISDSIGGHFAKVAVSVDKRAYYQKLSSKDHGSRRPVVEQC</sequence>
<feature type="compositionally biased region" description="Basic and acidic residues" evidence="1">
    <location>
        <begin position="1"/>
        <end position="10"/>
    </location>
</feature>
<reference evidence="3" key="1">
    <citation type="submission" date="2013-06" db="EMBL/GenBank/DDBJ databases">
        <authorList>
            <person name="Zhao Q."/>
        </authorList>
    </citation>
    <scope>NUCLEOTIDE SEQUENCE</scope>
    <source>
        <strain evidence="3">cv. W1943</strain>
    </source>
</reference>
<evidence type="ECO:0000313" key="3">
    <source>
        <dbReference type="Proteomes" id="UP000008022"/>
    </source>
</evidence>
<reference evidence="2" key="2">
    <citation type="submission" date="2015-06" db="UniProtKB">
        <authorList>
            <consortium name="EnsemblPlants"/>
        </authorList>
    </citation>
    <scope>IDENTIFICATION</scope>
</reference>
<name>A0A0E0P7R1_ORYRU</name>
<keyword evidence="3" id="KW-1185">Reference proteome</keyword>
<proteinExistence type="predicted"/>
<dbReference type="AlphaFoldDB" id="A0A0E0P7R1"/>
<accession>A0A0E0P7R1</accession>
<dbReference type="STRING" id="4529.A0A0E0P7R1"/>
<dbReference type="Gramene" id="ORUFI04G09830.1">
    <property type="protein sequence ID" value="ORUFI04G09830.1"/>
    <property type="gene ID" value="ORUFI04G09830"/>
</dbReference>
<evidence type="ECO:0000256" key="1">
    <source>
        <dbReference type="SAM" id="MobiDB-lite"/>
    </source>
</evidence>
<dbReference type="HOGENOM" id="CLU_1930982_0_0_1"/>
<organism evidence="2 3">
    <name type="scientific">Oryza rufipogon</name>
    <name type="common">Brownbeard rice</name>
    <name type="synonym">Asian wild rice</name>
    <dbReference type="NCBI Taxonomy" id="4529"/>
    <lineage>
        <taxon>Eukaryota</taxon>
        <taxon>Viridiplantae</taxon>
        <taxon>Streptophyta</taxon>
        <taxon>Embryophyta</taxon>
        <taxon>Tracheophyta</taxon>
        <taxon>Spermatophyta</taxon>
        <taxon>Magnoliopsida</taxon>
        <taxon>Liliopsida</taxon>
        <taxon>Poales</taxon>
        <taxon>Poaceae</taxon>
        <taxon>BOP clade</taxon>
        <taxon>Oryzoideae</taxon>
        <taxon>Oryzeae</taxon>
        <taxon>Oryzinae</taxon>
        <taxon>Oryza</taxon>
    </lineage>
</organism>
<feature type="compositionally biased region" description="Gly residues" evidence="1">
    <location>
        <begin position="11"/>
        <end position="21"/>
    </location>
</feature>
<feature type="region of interest" description="Disordered" evidence="1">
    <location>
        <begin position="1"/>
        <end position="25"/>
    </location>
</feature>
<dbReference type="Proteomes" id="UP000008022">
    <property type="component" value="Unassembled WGS sequence"/>
</dbReference>
<dbReference type="EnsemblPlants" id="ORUFI04G09830.1">
    <property type="protein sequence ID" value="ORUFI04G09830.1"/>
    <property type="gene ID" value="ORUFI04G09830"/>
</dbReference>
<evidence type="ECO:0000313" key="2">
    <source>
        <dbReference type="EnsemblPlants" id="ORUFI04G09830.1"/>
    </source>
</evidence>